<dbReference type="AlphaFoldDB" id="A0A085MIR3"/>
<keyword evidence="3" id="KW-1185">Reference proteome</keyword>
<gene>
    <name evidence="2" type="ORF">M513_01994</name>
</gene>
<name>A0A085MIR3_9BILA</name>
<protein>
    <submittedName>
        <fullName evidence="2">Uncharacterized protein</fullName>
    </submittedName>
</protein>
<evidence type="ECO:0000313" key="2">
    <source>
        <dbReference type="EMBL" id="KFD57109.1"/>
    </source>
</evidence>
<evidence type="ECO:0000313" key="3">
    <source>
        <dbReference type="Proteomes" id="UP000030764"/>
    </source>
</evidence>
<proteinExistence type="predicted"/>
<dbReference type="Proteomes" id="UP000030764">
    <property type="component" value="Unassembled WGS sequence"/>
</dbReference>
<organism evidence="2 3">
    <name type="scientific">Trichuris suis</name>
    <name type="common">pig whipworm</name>
    <dbReference type="NCBI Taxonomy" id="68888"/>
    <lineage>
        <taxon>Eukaryota</taxon>
        <taxon>Metazoa</taxon>
        <taxon>Ecdysozoa</taxon>
        <taxon>Nematoda</taxon>
        <taxon>Enoplea</taxon>
        <taxon>Dorylaimia</taxon>
        <taxon>Trichinellida</taxon>
        <taxon>Trichuridae</taxon>
        <taxon>Trichuris</taxon>
    </lineage>
</organism>
<feature type="region of interest" description="Disordered" evidence="1">
    <location>
        <begin position="47"/>
        <end position="67"/>
    </location>
</feature>
<dbReference type="EMBL" id="KL363190">
    <property type="protein sequence ID" value="KFD57109.1"/>
    <property type="molecule type" value="Genomic_DNA"/>
</dbReference>
<reference evidence="2 3" key="1">
    <citation type="journal article" date="2014" name="Nat. Genet.">
        <title>Genome and transcriptome of the porcine whipworm Trichuris suis.</title>
        <authorList>
            <person name="Jex A.R."/>
            <person name="Nejsum P."/>
            <person name="Schwarz E.M."/>
            <person name="Hu L."/>
            <person name="Young N.D."/>
            <person name="Hall R.S."/>
            <person name="Korhonen P.K."/>
            <person name="Liao S."/>
            <person name="Thamsborg S."/>
            <person name="Xia J."/>
            <person name="Xu P."/>
            <person name="Wang S."/>
            <person name="Scheerlinck J.P."/>
            <person name="Hofmann A."/>
            <person name="Sternberg P.W."/>
            <person name="Wang J."/>
            <person name="Gasser R.B."/>
        </authorList>
    </citation>
    <scope>NUCLEOTIDE SEQUENCE [LARGE SCALE GENOMIC DNA]</scope>
    <source>
        <strain evidence="2">DCEP-RM93M</strain>
    </source>
</reference>
<evidence type="ECO:0000256" key="1">
    <source>
        <dbReference type="SAM" id="MobiDB-lite"/>
    </source>
</evidence>
<accession>A0A085MIR3</accession>
<sequence>MLANVFHYGRLNKPAEFSIHSSGTRKNSGQPANDAIDQLIDNIASSRKTSAQATTRRKNQLHPQLNEPKLLRRKQRYRVHYHVTVGKQSLII</sequence>